<sequence length="515" mass="57114">MAELPATETAMPAPIAFKQRSRRAKDSVRKRPASTLPAHDDSNDSSSSDDERDAVDGPRIKRTKKGAISASSTSQRHPDQDHGPTAFRANREVPLSDTNDATKRKDWYDQPTTKGPARAASNVRITTTFDFKPDVCKDYNKTGYIVATETHVGKRKKISGNRETADAVEDEADTEMLDKIPFACIICEKPYKQPVVTRCGHYFCEACALKRLALAPVAKSLGNAVFVFELTRIAGVGWKSTLGKLSRSESTNPLLVSVCSLPEMVHVYASNFVHLAYVFRYRKYFCFVLVIGGLFEVAGLGARIYSTDHLRDQGAYSTQTLLILLAPIFFSAAIYMFLGRIIRATEHPDLSIIRTAWLSKFFVIADILCFVVQACGAGMLVNANNTADQNSGENVILAGLALQVVILVIFLVCAGVFHARLAKRGRIGAINPRLYLVSMLGVLYTCAMLILFRNVFRLVEFGLGDDGYLQAHEWPIYVFDVLLMAMVMALALSWYPADLHIHHDPYRRRPMTSTA</sequence>
<dbReference type="CDD" id="cd16539">
    <property type="entry name" value="RING-HC_RNF113A_B"/>
    <property type="match status" value="1"/>
</dbReference>
<keyword evidence="5" id="KW-0862">Zinc</keyword>
<reference evidence="9 10" key="1">
    <citation type="journal article" date="2020" name="BMC Genomics">
        <title>Correction to: Identification and distribution of gene clusters required for synthesis of sphingolipid metabolism inhibitors in diverse species of the filamentous fungus Fusarium.</title>
        <authorList>
            <person name="Kim H.S."/>
            <person name="Lohmar J.M."/>
            <person name="Busman M."/>
            <person name="Brown D.W."/>
            <person name="Naumann T.A."/>
            <person name="Divon H.H."/>
            <person name="Lysoe E."/>
            <person name="Uhlig S."/>
            <person name="Proctor R.H."/>
        </authorList>
    </citation>
    <scope>NUCLEOTIDE SEQUENCE [LARGE SCALE GENOMIC DNA]</scope>
    <source>
        <strain evidence="9 10">NRRL 25214</strain>
    </source>
</reference>
<keyword evidence="5" id="KW-0479">Metal-binding</keyword>
<dbReference type="PANTHER" id="PTHR31465:SF27">
    <property type="entry name" value="DOMAIN PROTEIN, PUTATIVE (AFU_ORTHOLOGUE AFUA_3G01030)-RELATED"/>
    <property type="match status" value="1"/>
</dbReference>
<dbReference type="GO" id="GO:0008270">
    <property type="term" value="F:zinc ion binding"/>
    <property type="evidence" value="ECO:0007669"/>
    <property type="project" value="UniProtKB-KW"/>
</dbReference>
<keyword evidence="3 7" id="KW-1133">Transmembrane helix</keyword>
<dbReference type="Gene3D" id="3.30.40.10">
    <property type="entry name" value="Zinc/RING finger domain, C3HC4 (zinc finger)"/>
    <property type="match status" value="1"/>
</dbReference>
<evidence type="ECO:0000256" key="6">
    <source>
        <dbReference type="SAM" id="MobiDB-lite"/>
    </source>
</evidence>
<comment type="subcellular location">
    <subcellularLocation>
        <location evidence="1">Membrane</location>
        <topology evidence="1">Multi-pass membrane protein</topology>
    </subcellularLocation>
</comment>
<keyword evidence="4 7" id="KW-0472">Membrane</keyword>
<dbReference type="GO" id="GO:0016020">
    <property type="term" value="C:membrane"/>
    <property type="evidence" value="ECO:0007669"/>
    <property type="project" value="UniProtKB-SubCell"/>
</dbReference>
<dbReference type="PANTHER" id="PTHR31465">
    <property type="entry name" value="PROTEIN RTA1-RELATED"/>
    <property type="match status" value="1"/>
</dbReference>
<evidence type="ECO:0000259" key="8">
    <source>
        <dbReference type="PROSITE" id="PS50089"/>
    </source>
</evidence>
<dbReference type="EMBL" id="JABEVY010000059">
    <property type="protein sequence ID" value="KAF5252250.1"/>
    <property type="molecule type" value="Genomic_DNA"/>
</dbReference>
<dbReference type="AlphaFoldDB" id="A0A8H4ZTP7"/>
<evidence type="ECO:0000256" key="2">
    <source>
        <dbReference type="ARBA" id="ARBA00022692"/>
    </source>
</evidence>
<evidence type="ECO:0000256" key="3">
    <source>
        <dbReference type="ARBA" id="ARBA00022989"/>
    </source>
</evidence>
<feature type="domain" description="RING-type" evidence="8">
    <location>
        <begin position="184"/>
        <end position="207"/>
    </location>
</feature>
<dbReference type="InterPro" id="IPR013083">
    <property type="entry name" value="Znf_RING/FYVE/PHD"/>
</dbReference>
<evidence type="ECO:0000313" key="9">
    <source>
        <dbReference type="EMBL" id="KAF5252250.1"/>
    </source>
</evidence>
<keyword evidence="2 7" id="KW-0812">Transmembrane</keyword>
<dbReference type="InterPro" id="IPR007568">
    <property type="entry name" value="RTA1"/>
</dbReference>
<comment type="caution">
    <text evidence="9">The sequence shown here is derived from an EMBL/GenBank/DDBJ whole genome shotgun (WGS) entry which is preliminary data.</text>
</comment>
<dbReference type="InterPro" id="IPR001841">
    <property type="entry name" value="Znf_RING"/>
</dbReference>
<feature type="transmembrane region" description="Helical" evidence="7">
    <location>
        <begin position="434"/>
        <end position="456"/>
    </location>
</feature>
<feature type="transmembrane region" description="Helical" evidence="7">
    <location>
        <begin position="316"/>
        <end position="338"/>
    </location>
</feature>
<feature type="region of interest" description="Disordered" evidence="6">
    <location>
        <begin position="1"/>
        <end position="120"/>
    </location>
</feature>
<organism evidence="9 10">
    <name type="scientific">Fusarium anthophilum</name>
    <dbReference type="NCBI Taxonomy" id="48485"/>
    <lineage>
        <taxon>Eukaryota</taxon>
        <taxon>Fungi</taxon>
        <taxon>Dikarya</taxon>
        <taxon>Ascomycota</taxon>
        <taxon>Pezizomycotina</taxon>
        <taxon>Sordariomycetes</taxon>
        <taxon>Hypocreomycetidae</taxon>
        <taxon>Hypocreales</taxon>
        <taxon>Nectriaceae</taxon>
        <taxon>Fusarium</taxon>
        <taxon>Fusarium fujikuroi species complex</taxon>
    </lineage>
</organism>
<feature type="transmembrane region" description="Helical" evidence="7">
    <location>
        <begin position="358"/>
        <end position="383"/>
    </location>
</feature>
<accession>A0A8H4ZTP7</accession>
<gene>
    <name evidence="9" type="ORF">FANTH_2806</name>
</gene>
<keyword evidence="10" id="KW-1185">Reference proteome</keyword>
<proteinExistence type="predicted"/>
<name>A0A8H4ZTP7_9HYPO</name>
<dbReference type="SUPFAM" id="SSF57850">
    <property type="entry name" value="RING/U-box"/>
    <property type="match status" value="1"/>
</dbReference>
<dbReference type="Proteomes" id="UP000573603">
    <property type="component" value="Unassembled WGS sequence"/>
</dbReference>
<evidence type="ECO:0000256" key="5">
    <source>
        <dbReference type="PROSITE-ProRule" id="PRU00175"/>
    </source>
</evidence>
<dbReference type="PROSITE" id="PS50089">
    <property type="entry name" value="ZF_RING_2"/>
    <property type="match status" value="1"/>
</dbReference>
<feature type="transmembrane region" description="Helical" evidence="7">
    <location>
        <begin position="284"/>
        <end position="304"/>
    </location>
</feature>
<protein>
    <recommendedName>
        <fullName evidence="8">RING-type domain-containing protein</fullName>
    </recommendedName>
</protein>
<feature type="transmembrane region" description="Helical" evidence="7">
    <location>
        <begin position="476"/>
        <end position="497"/>
    </location>
</feature>
<keyword evidence="5" id="KW-0863">Zinc-finger</keyword>
<evidence type="ECO:0000256" key="4">
    <source>
        <dbReference type="ARBA" id="ARBA00023136"/>
    </source>
</evidence>
<dbReference type="Pfam" id="PF04479">
    <property type="entry name" value="RTA1"/>
    <property type="match status" value="1"/>
</dbReference>
<evidence type="ECO:0000313" key="10">
    <source>
        <dbReference type="Proteomes" id="UP000573603"/>
    </source>
</evidence>
<dbReference type="Pfam" id="PF13923">
    <property type="entry name" value="zf-C3HC4_2"/>
    <property type="match status" value="1"/>
</dbReference>
<dbReference type="SMART" id="SM00184">
    <property type="entry name" value="RING"/>
    <property type="match status" value="1"/>
</dbReference>
<feature type="transmembrane region" description="Helical" evidence="7">
    <location>
        <begin position="395"/>
        <end position="422"/>
    </location>
</feature>
<evidence type="ECO:0000256" key="7">
    <source>
        <dbReference type="SAM" id="Phobius"/>
    </source>
</evidence>
<evidence type="ECO:0000256" key="1">
    <source>
        <dbReference type="ARBA" id="ARBA00004141"/>
    </source>
</evidence>